<dbReference type="GO" id="GO:0003677">
    <property type="term" value="F:DNA binding"/>
    <property type="evidence" value="ECO:0007669"/>
    <property type="project" value="InterPro"/>
</dbReference>
<dbReference type="Pfam" id="PF18367">
    <property type="entry name" value="Rv2175c_C"/>
    <property type="match status" value="1"/>
</dbReference>
<reference evidence="3 4" key="1">
    <citation type="submission" date="2019-06" db="EMBL/GenBank/DDBJ databases">
        <title>Sequencing the genomes of 1000 actinobacteria strains.</title>
        <authorList>
            <person name="Klenk H.-P."/>
        </authorList>
    </citation>
    <scope>NUCLEOTIDE SEQUENCE [LARGE SCALE GENOMIC DNA]</scope>
    <source>
        <strain evidence="3 4">DSM 18031</strain>
    </source>
</reference>
<accession>A0A543HT04</accession>
<sequence>MQSSNRGSLVCVTETTHQIDYFTIPDLVELFEVGPGRIRRLIEQRELAAVRIDGVLKVPAVFVQGNEPLSVLHGTLLVLEDAGFTSDEAVNWLLTDNEVLGTSPIEALRTGRKTEVRRVAMSLAF</sequence>
<name>A0A543HT04_9MICO</name>
<feature type="domain" description="Rv2175c C-terminal" evidence="1">
    <location>
        <begin position="71"/>
        <end position="124"/>
    </location>
</feature>
<dbReference type="Proteomes" id="UP000318331">
    <property type="component" value="Unassembled WGS sequence"/>
</dbReference>
<dbReference type="Pfam" id="PF21531">
    <property type="entry name" value="Rv2175c_wHTH"/>
    <property type="match status" value="1"/>
</dbReference>
<organism evidence="3 4">
    <name type="scientific">Klugiella xanthotipulae</name>
    <dbReference type="NCBI Taxonomy" id="244735"/>
    <lineage>
        <taxon>Bacteria</taxon>
        <taxon>Bacillati</taxon>
        <taxon>Actinomycetota</taxon>
        <taxon>Actinomycetes</taxon>
        <taxon>Micrococcales</taxon>
        <taxon>Microbacteriaceae</taxon>
        <taxon>Klugiella</taxon>
    </lineage>
</organism>
<dbReference type="EMBL" id="VFPN01000003">
    <property type="protein sequence ID" value="TQM61486.1"/>
    <property type="molecule type" value="Genomic_DNA"/>
</dbReference>
<feature type="domain" description="DNA-binding protein Rv2175c wHTH" evidence="2">
    <location>
        <begin position="19"/>
        <end position="62"/>
    </location>
</feature>
<comment type="caution">
    <text evidence="3">The sequence shown here is derived from an EMBL/GenBank/DDBJ whole genome shotgun (WGS) entry which is preliminary data.</text>
</comment>
<evidence type="ECO:0000313" key="4">
    <source>
        <dbReference type="Proteomes" id="UP000318331"/>
    </source>
</evidence>
<dbReference type="AlphaFoldDB" id="A0A543HT04"/>
<evidence type="ECO:0000259" key="2">
    <source>
        <dbReference type="Pfam" id="PF21531"/>
    </source>
</evidence>
<dbReference type="InterPro" id="IPR048576">
    <property type="entry name" value="Rv2175c_wHTH"/>
</dbReference>
<proteinExistence type="predicted"/>
<evidence type="ECO:0000259" key="1">
    <source>
        <dbReference type="Pfam" id="PF18367"/>
    </source>
</evidence>
<dbReference type="InterPro" id="IPR041098">
    <property type="entry name" value="Rv2175c_C"/>
</dbReference>
<evidence type="ECO:0000313" key="3">
    <source>
        <dbReference type="EMBL" id="TQM61486.1"/>
    </source>
</evidence>
<keyword evidence="4" id="KW-1185">Reference proteome</keyword>
<protein>
    <submittedName>
        <fullName evidence="3">Uncharacterized protein</fullName>
    </submittedName>
</protein>
<gene>
    <name evidence="3" type="ORF">FB466_2441</name>
</gene>